<dbReference type="EMBL" id="CAJNON010000678">
    <property type="protein sequence ID" value="CAF1352296.1"/>
    <property type="molecule type" value="Genomic_DNA"/>
</dbReference>
<dbReference type="Proteomes" id="UP000663844">
    <property type="component" value="Unassembled WGS sequence"/>
</dbReference>
<protein>
    <recommendedName>
        <fullName evidence="6">G-protein coupled receptors family 1 profile domain-containing protein</fullName>
    </recommendedName>
</protein>
<comment type="caution">
    <text evidence="10">The sequence shown here is derived from an EMBL/GenBank/DDBJ whole genome shotgun (WGS) entry which is preliminary data.</text>
</comment>
<gene>
    <name evidence="8" type="ORF">JYZ213_LOCUS43361</name>
    <name evidence="10" type="ORF">OKA104_LOCUS37110</name>
    <name evidence="9" type="ORF">OXD698_LOCUS30202</name>
    <name evidence="7" type="ORF">VCS650_LOCUS33839</name>
</gene>
<dbReference type="PROSITE" id="PS50262">
    <property type="entry name" value="G_PROTEIN_RECEP_F1_2"/>
    <property type="match status" value="1"/>
</dbReference>
<reference evidence="10" key="1">
    <citation type="submission" date="2021-02" db="EMBL/GenBank/DDBJ databases">
        <authorList>
            <person name="Nowell W R."/>
        </authorList>
    </citation>
    <scope>NUCLEOTIDE SEQUENCE</scope>
</reference>
<sequence length="334" mass="39140">MMENVNSSKSTAKDSYSTGVNYLGYYNLLTVIIGSIFNIITFVVLCRPTFKNAQTRSTTHYMRALAVIDFIGLYGWNFDSYLNLIYGFTLFYTYTVASCKIFTFLNYFTLQTAAWLHVFVSFDRFLFLSNAKLNTWFNQSKNVLKIIGGIIVFFFLFNFHLLIFVCYEDSNGQVNVYSQYYNFFPAYELTHLVINNIIPSFLILSLNILSIYYLNRIRRTTRVQNSQIRHQAIAITLITTSFLFVITRTPTAIAYSFFSNYLYFTDSGAMVRLGFDFFSYIFPVLNFPLYLITFTDFRREFIRLLLRKQRVLPVAIQTIRPTGVQMQQRNIPMK</sequence>
<evidence type="ECO:0000259" key="6">
    <source>
        <dbReference type="PROSITE" id="PS50262"/>
    </source>
</evidence>
<evidence type="ECO:0000256" key="2">
    <source>
        <dbReference type="ARBA" id="ARBA00022692"/>
    </source>
</evidence>
<organism evidence="10 11">
    <name type="scientific">Adineta steineri</name>
    <dbReference type="NCBI Taxonomy" id="433720"/>
    <lineage>
        <taxon>Eukaryota</taxon>
        <taxon>Metazoa</taxon>
        <taxon>Spiralia</taxon>
        <taxon>Gnathifera</taxon>
        <taxon>Rotifera</taxon>
        <taxon>Eurotatoria</taxon>
        <taxon>Bdelloidea</taxon>
        <taxon>Adinetida</taxon>
        <taxon>Adinetidae</taxon>
        <taxon>Adineta</taxon>
    </lineage>
</organism>
<feature type="transmembrane region" description="Helical" evidence="5">
    <location>
        <begin position="143"/>
        <end position="165"/>
    </location>
</feature>
<dbReference type="InterPro" id="IPR017452">
    <property type="entry name" value="GPCR_Rhodpsn_7TM"/>
</dbReference>
<keyword evidence="4 5" id="KW-0472">Membrane</keyword>
<name>A0A819WPS3_9BILA</name>
<evidence type="ECO:0000256" key="3">
    <source>
        <dbReference type="ARBA" id="ARBA00022989"/>
    </source>
</evidence>
<dbReference type="SUPFAM" id="SSF81321">
    <property type="entry name" value="Family A G protein-coupled receptor-like"/>
    <property type="match status" value="1"/>
</dbReference>
<evidence type="ECO:0000313" key="10">
    <source>
        <dbReference type="EMBL" id="CAF4128211.1"/>
    </source>
</evidence>
<dbReference type="EMBL" id="CAJOAZ010003519">
    <property type="protein sequence ID" value="CAF4012696.1"/>
    <property type="molecule type" value="Genomic_DNA"/>
</dbReference>
<dbReference type="InterPro" id="IPR052954">
    <property type="entry name" value="GPCR-Ligand_Int"/>
</dbReference>
<evidence type="ECO:0000256" key="5">
    <source>
        <dbReference type="SAM" id="Phobius"/>
    </source>
</evidence>
<comment type="subcellular location">
    <subcellularLocation>
        <location evidence="1">Membrane</location>
    </subcellularLocation>
</comment>
<feature type="transmembrane region" description="Helical" evidence="5">
    <location>
        <begin position="67"/>
        <end position="92"/>
    </location>
</feature>
<dbReference type="OrthoDB" id="9990906at2759"/>
<dbReference type="PANTHER" id="PTHR46641">
    <property type="entry name" value="FMRFAMIDE RECEPTOR-RELATED"/>
    <property type="match status" value="1"/>
</dbReference>
<keyword evidence="3 5" id="KW-1133">Transmembrane helix</keyword>
<dbReference type="Gene3D" id="1.20.1070.10">
    <property type="entry name" value="Rhodopsin 7-helix transmembrane proteins"/>
    <property type="match status" value="1"/>
</dbReference>
<dbReference type="AlphaFoldDB" id="A0A819WPS3"/>
<feature type="transmembrane region" description="Helical" evidence="5">
    <location>
        <begin position="277"/>
        <end position="297"/>
    </location>
</feature>
<dbReference type="EMBL" id="CAJOAY010006047">
    <property type="protein sequence ID" value="CAF4128211.1"/>
    <property type="molecule type" value="Genomic_DNA"/>
</dbReference>
<dbReference type="GO" id="GO:0004930">
    <property type="term" value="F:G protein-coupled receptor activity"/>
    <property type="evidence" value="ECO:0007669"/>
    <property type="project" value="InterPro"/>
</dbReference>
<dbReference type="Pfam" id="PF00001">
    <property type="entry name" value="7tm_1"/>
    <property type="match status" value="1"/>
</dbReference>
<evidence type="ECO:0000313" key="7">
    <source>
        <dbReference type="EMBL" id="CAF1352296.1"/>
    </source>
</evidence>
<feature type="transmembrane region" description="Helical" evidence="5">
    <location>
        <begin position="235"/>
        <end position="257"/>
    </location>
</feature>
<feature type="transmembrane region" description="Helical" evidence="5">
    <location>
        <begin position="192"/>
        <end position="214"/>
    </location>
</feature>
<evidence type="ECO:0000313" key="8">
    <source>
        <dbReference type="EMBL" id="CAF1498858.1"/>
    </source>
</evidence>
<dbReference type="Proteomes" id="UP000663845">
    <property type="component" value="Unassembled WGS sequence"/>
</dbReference>
<dbReference type="InterPro" id="IPR000276">
    <property type="entry name" value="GPCR_Rhodpsn"/>
</dbReference>
<feature type="domain" description="G-protein coupled receptors family 1 profile" evidence="6">
    <location>
        <begin position="37"/>
        <end position="290"/>
    </location>
</feature>
<dbReference type="Proteomes" id="UP000663891">
    <property type="component" value="Unassembled WGS sequence"/>
</dbReference>
<evidence type="ECO:0000256" key="4">
    <source>
        <dbReference type="ARBA" id="ARBA00023136"/>
    </source>
</evidence>
<dbReference type="PANTHER" id="PTHR46641:SF18">
    <property type="entry name" value="G-PROTEIN COUPLED RECEPTORS FAMILY 1 PROFILE DOMAIN-CONTAINING PROTEIN"/>
    <property type="match status" value="1"/>
</dbReference>
<evidence type="ECO:0000313" key="11">
    <source>
        <dbReference type="Proteomes" id="UP000663881"/>
    </source>
</evidence>
<dbReference type="Proteomes" id="UP000663881">
    <property type="component" value="Unassembled WGS sequence"/>
</dbReference>
<feature type="transmembrane region" description="Helical" evidence="5">
    <location>
        <begin position="104"/>
        <end position="122"/>
    </location>
</feature>
<accession>A0A819WPS3</accession>
<evidence type="ECO:0000256" key="1">
    <source>
        <dbReference type="ARBA" id="ARBA00004370"/>
    </source>
</evidence>
<proteinExistence type="predicted"/>
<keyword evidence="2 5" id="KW-0812">Transmembrane</keyword>
<dbReference type="EMBL" id="CAJNOG010002297">
    <property type="protein sequence ID" value="CAF1498858.1"/>
    <property type="molecule type" value="Genomic_DNA"/>
</dbReference>
<evidence type="ECO:0000313" key="9">
    <source>
        <dbReference type="EMBL" id="CAF4012696.1"/>
    </source>
</evidence>
<dbReference type="GO" id="GO:0016020">
    <property type="term" value="C:membrane"/>
    <property type="evidence" value="ECO:0007669"/>
    <property type="project" value="UniProtKB-SubCell"/>
</dbReference>
<feature type="transmembrane region" description="Helical" evidence="5">
    <location>
        <begin position="25"/>
        <end position="46"/>
    </location>
</feature>